<reference evidence="2 3" key="1">
    <citation type="submission" date="2019-11" db="EMBL/GenBank/DDBJ databases">
        <title>Maribacter lutea sp. nov., a marine bacterium isolated from intertidal sand.</title>
        <authorList>
            <person name="Liu A."/>
        </authorList>
    </citation>
    <scope>NUCLEOTIDE SEQUENCE [LARGE SCALE GENOMIC DNA]</scope>
    <source>
        <strain evidence="2 3">RZ05</strain>
    </source>
</reference>
<dbReference type="EMBL" id="WKJH01000002">
    <property type="protein sequence ID" value="MRX63336.1"/>
    <property type="molecule type" value="Genomic_DNA"/>
</dbReference>
<dbReference type="CDD" id="cd00761">
    <property type="entry name" value="Glyco_tranf_GTA_type"/>
    <property type="match status" value="1"/>
</dbReference>
<dbReference type="GO" id="GO:0016758">
    <property type="term" value="F:hexosyltransferase activity"/>
    <property type="evidence" value="ECO:0007669"/>
    <property type="project" value="UniProtKB-ARBA"/>
</dbReference>
<dbReference type="RefSeq" id="WP_154364029.1">
    <property type="nucleotide sequence ID" value="NZ_WKJH01000002.1"/>
</dbReference>
<dbReference type="SUPFAM" id="SSF53448">
    <property type="entry name" value="Nucleotide-diphospho-sugar transferases"/>
    <property type="match status" value="1"/>
</dbReference>
<dbReference type="OrthoDB" id="9815829at2"/>
<organism evidence="2 3">
    <name type="scientific">Maribacter luteus</name>
    <dbReference type="NCBI Taxonomy" id="2594478"/>
    <lineage>
        <taxon>Bacteria</taxon>
        <taxon>Pseudomonadati</taxon>
        <taxon>Bacteroidota</taxon>
        <taxon>Flavobacteriia</taxon>
        <taxon>Flavobacteriales</taxon>
        <taxon>Flavobacteriaceae</taxon>
        <taxon>Maribacter</taxon>
    </lineage>
</organism>
<accession>A0A6I2MQ53</accession>
<keyword evidence="3" id="KW-1185">Reference proteome</keyword>
<name>A0A6I2MQ53_9FLAO</name>
<dbReference type="Gene3D" id="3.90.550.10">
    <property type="entry name" value="Spore Coat Polysaccharide Biosynthesis Protein SpsA, Chain A"/>
    <property type="match status" value="1"/>
</dbReference>
<dbReference type="PANTHER" id="PTHR22916">
    <property type="entry name" value="GLYCOSYLTRANSFERASE"/>
    <property type="match status" value="1"/>
</dbReference>
<dbReference type="Proteomes" id="UP000443153">
    <property type="component" value="Unassembled WGS sequence"/>
</dbReference>
<dbReference type="AlphaFoldDB" id="A0A6I2MQ53"/>
<gene>
    <name evidence="2" type="ORF">GJ691_04050</name>
</gene>
<comment type="caution">
    <text evidence="2">The sequence shown here is derived from an EMBL/GenBank/DDBJ whole genome shotgun (WGS) entry which is preliminary data.</text>
</comment>
<proteinExistence type="predicted"/>
<protein>
    <submittedName>
        <fullName evidence="2">Glycosyltransferase</fullName>
    </submittedName>
</protein>
<keyword evidence="2" id="KW-0808">Transferase</keyword>
<feature type="domain" description="Glycosyltransferase 2-like" evidence="1">
    <location>
        <begin position="8"/>
        <end position="168"/>
    </location>
</feature>
<evidence type="ECO:0000313" key="2">
    <source>
        <dbReference type="EMBL" id="MRX63336.1"/>
    </source>
</evidence>
<evidence type="ECO:0000259" key="1">
    <source>
        <dbReference type="Pfam" id="PF00535"/>
    </source>
</evidence>
<evidence type="ECO:0000313" key="3">
    <source>
        <dbReference type="Proteomes" id="UP000443153"/>
    </source>
</evidence>
<dbReference type="Pfam" id="PF00535">
    <property type="entry name" value="Glycos_transf_2"/>
    <property type="match status" value="1"/>
</dbReference>
<dbReference type="InterPro" id="IPR001173">
    <property type="entry name" value="Glyco_trans_2-like"/>
</dbReference>
<dbReference type="InterPro" id="IPR029044">
    <property type="entry name" value="Nucleotide-diphossugar_trans"/>
</dbReference>
<dbReference type="PANTHER" id="PTHR22916:SF3">
    <property type="entry name" value="UDP-GLCNAC:BETAGAL BETA-1,3-N-ACETYLGLUCOSAMINYLTRANSFERASE-LIKE PROTEIN 1"/>
    <property type="match status" value="1"/>
</dbReference>
<sequence length="330" mass="37685">MMDKIKVSIIVPVFNAGPYLQKVAQSVFDQSFTDYELIFVNDGSTDNSLSILNELAQQDSRVMVFDQENKGATAARKMGWLRASAEYITFLDADDVFLEGGLLALMQECGNGDYDIVNGSFISVPNKRVWQIHTVEELGKTEYLDALMTGKNFGVMYASVYKKALFQESSFAFDKTIKVGEDVLMNLELCKRVDKVKNVKDIVYQYTEDTAGSVTSVIVRHPSYYIRFNKIRDSLIKALDPVYYTTTKEQQEKKDNNEIINSFFSPFIEFDKVYYTKVKPLKNKVVKKNIYVYCLSNIWLTKITKVLLSLLFAVKNGVNGRSSENRKILF</sequence>